<feature type="region of interest" description="Disordered" evidence="1">
    <location>
        <begin position="1"/>
        <end position="80"/>
    </location>
</feature>
<accession>A0A2I0K6Z5</accession>
<sequence length="297" mass="32921">MDGTENALPVNADAIKKSKTSSRRPRQKLENEWHDLKSRKGESRQKESINHFLARSKTSSRRPRQKLEDPRGAVSPEHGELQQKVHPVFFRVHLGFFRVRPGLNFQRDVPLYPSKARAAMGGTASEQSPGAKRDASYNLWLHPLTEHATKEGQAVSTPFWPTGFLHKNPRSKPGLLFITRQSEANPISLKNPLKLQPSPPARPALAKAETGQNRRKTTRYSGLGTFGSAYGPLDPPLRSPTSPTLRRAVTGASVPTSFFPSCRGCHLSGPSTRNTQTESSDSYGPLPRLFSLCNEAR</sequence>
<protein>
    <submittedName>
        <fullName evidence="2">Uncharacterized protein</fullName>
    </submittedName>
</protein>
<dbReference type="Proteomes" id="UP000233551">
    <property type="component" value="Unassembled WGS sequence"/>
</dbReference>
<reference evidence="2 3" key="1">
    <citation type="submission" date="2017-11" db="EMBL/GenBank/DDBJ databases">
        <title>De-novo sequencing of pomegranate (Punica granatum L.) genome.</title>
        <authorList>
            <person name="Akparov Z."/>
            <person name="Amiraslanov A."/>
            <person name="Hajiyeva S."/>
            <person name="Abbasov M."/>
            <person name="Kaur K."/>
            <person name="Hamwieh A."/>
            <person name="Solovyev V."/>
            <person name="Salamov A."/>
            <person name="Braich B."/>
            <person name="Kosarev P."/>
            <person name="Mahmoud A."/>
            <person name="Hajiyev E."/>
            <person name="Babayeva S."/>
            <person name="Izzatullayeva V."/>
            <person name="Mammadov A."/>
            <person name="Mammadov A."/>
            <person name="Sharifova S."/>
            <person name="Ojaghi J."/>
            <person name="Eynullazada K."/>
            <person name="Bayramov B."/>
            <person name="Abdulazimova A."/>
            <person name="Shahmuradov I."/>
        </authorList>
    </citation>
    <scope>NUCLEOTIDE SEQUENCE [LARGE SCALE GENOMIC DNA]</scope>
    <source>
        <strain evidence="3">cv. AG2017</strain>
        <tissue evidence="2">Leaf</tissue>
    </source>
</reference>
<feature type="compositionally biased region" description="Basic and acidic residues" evidence="1">
    <location>
        <begin position="65"/>
        <end position="80"/>
    </location>
</feature>
<dbReference type="EMBL" id="PGOL01000833">
    <property type="protein sequence ID" value="PKI64331.1"/>
    <property type="molecule type" value="Genomic_DNA"/>
</dbReference>
<comment type="caution">
    <text evidence="2">The sequence shown here is derived from an EMBL/GenBank/DDBJ whole genome shotgun (WGS) entry which is preliminary data.</text>
</comment>
<dbReference type="AlphaFoldDB" id="A0A2I0K6Z5"/>
<evidence type="ECO:0000313" key="2">
    <source>
        <dbReference type="EMBL" id="PKI64331.1"/>
    </source>
</evidence>
<feature type="compositionally biased region" description="Basic and acidic residues" evidence="1">
    <location>
        <begin position="27"/>
        <end position="49"/>
    </location>
</feature>
<keyword evidence="3" id="KW-1185">Reference proteome</keyword>
<gene>
    <name evidence="2" type="ORF">CRG98_015276</name>
</gene>
<evidence type="ECO:0000256" key="1">
    <source>
        <dbReference type="SAM" id="MobiDB-lite"/>
    </source>
</evidence>
<feature type="compositionally biased region" description="Basic residues" evidence="1">
    <location>
        <begin position="17"/>
        <end position="26"/>
    </location>
</feature>
<feature type="compositionally biased region" description="Polar residues" evidence="1">
    <location>
        <begin position="269"/>
        <end position="282"/>
    </location>
</feature>
<evidence type="ECO:0000313" key="3">
    <source>
        <dbReference type="Proteomes" id="UP000233551"/>
    </source>
</evidence>
<feature type="region of interest" description="Disordered" evidence="1">
    <location>
        <begin position="189"/>
        <end position="237"/>
    </location>
</feature>
<proteinExistence type="predicted"/>
<feature type="region of interest" description="Disordered" evidence="1">
    <location>
        <begin position="267"/>
        <end position="286"/>
    </location>
</feature>
<organism evidence="2 3">
    <name type="scientific">Punica granatum</name>
    <name type="common">Pomegranate</name>
    <dbReference type="NCBI Taxonomy" id="22663"/>
    <lineage>
        <taxon>Eukaryota</taxon>
        <taxon>Viridiplantae</taxon>
        <taxon>Streptophyta</taxon>
        <taxon>Embryophyta</taxon>
        <taxon>Tracheophyta</taxon>
        <taxon>Spermatophyta</taxon>
        <taxon>Magnoliopsida</taxon>
        <taxon>eudicotyledons</taxon>
        <taxon>Gunneridae</taxon>
        <taxon>Pentapetalae</taxon>
        <taxon>rosids</taxon>
        <taxon>malvids</taxon>
        <taxon>Myrtales</taxon>
        <taxon>Lythraceae</taxon>
        <taxon>Punica</taxon>
    </lineage>
</organism>
<name>A0A2I0K6Z5_PUNGR</name>